<proteinExistence type="predicted"/>
<feature type="transmembrane region" description="Helical" evidence="6">
    <location>
        <begin position="52"/>
        <end position="72"/>
    </location>
</feature>
<keyword evidence="8" id="KW-1185">Reference proteome</keyword>
<dbReference type="AlphaFoldDB" id="A0AA95JG12"/>
<dbReference type="EMBL" id="CP119317">
    <property type="protein sequence ID" value="WEK54819.1"/>
    <property type="molecule type" value="Genomic_DNA"/>
</dbReference>
<keyword evidence="4 6" id="KW-1133">Transmembrane helix</keyword>
<name>A0AA95JG12_9BACL</name>
<feature type="transmembrane region" description="Helical" evidence="6">
    <location>
        <begin position="101"/>
        <end position="120"/>
    </location>
</feature>
<evidence type="ECO:0000256" key="4">
    <source>
        <dbReference type="ARBA" id="ARBA00022989"/>
    </source>
</evidence>
<dbReference type="Pfam" id="PF06081">
    <property type="entry name" value="ArAE_1"/>
    <property type="match status" value="1"/>
</dbReference>
<evidence type="ECO:0000256" key="2">
    <source>
        <dbReference type="ARBA" id="ARBA00022475"/>
    </source>
</evidence>
<dbReference type="Proteomes" id="UP001178662">
    <property type="component" value="Chromosome"/>
</dbReference>
<keyword evidence="5 6" id="KW-0472">Membrane</keyword>
<dbReference type="PANTHER" id="PTHR40064">
    <property type="entry name" value="MEMBRANE PROTEIN-RELATED"/>
    <property type="match status" value="1"/>
</dbReference>
<evidence type="ECO:0000256" key="3">
    <source>
        <dbReference type="ARBA" id="ARBA00022692"/>
    </source>
</evidence>
<evidence type="ECO:0000256" key="6">
    <source>
        <dbReference type="SAM" id="Phobius"/>
    </source>
</evidence>
<protein>
    <submittedName>
        <fullName evidence="7">Aromatic acid exporter family protein</fullName>
    </submittedName>
</protein>
<dbReference type="PANTHER" id="PTHR40064:SF1">
    <property type="entry name" value="MEMBRANE PROTEIN"/>
    <property type="match status" value="1"/>
</dbReference>
<accession>A0AA95JG12</accession>
<sequence length="237" mass="26283">MTIGARVLKTGLAIAVALWVGTLLHLEAPIIAAIAAIFMIQPSIHRSWLQMLDQLQSNALGAAIALGSVWIVGSSQSSPILVGLVSVGVILLCIRFKMEETIGLTLVTVVIVMEAHGQGWNIALDRLAALLTGIVSAFVVNVAISPPRHRVRLEKFMQDAETMLSRLLRTVVSKELKENVAHEDYERLKTMLRKLDEFFELYSEERILSKKYRMHRDDLLAVYKGMLLTLEKGGNVI</sequence>
<dbReference type="InterPro" id="IPR052984">
    <property type="entry name" value="UPF0421"/>
</dbReference>
<gene>
    <name evidence="7" type="ORF">P0Y55_01700</name>
</gene>
<keyword evidence="2" id="KW-1003">Cell membrane</keyword>
<dbReference type="GO" id="GO:0005886">
    <property type="term" value="C:plasma membrane"/>
    <property type="evidence" value="ECO:0007669"/>
    <property type="project" value="UniProtKB-SubCell"/>
</dbReference>
<evidence type="ECO:0000256" key="1">
    <source>
        <dbReference type="ARBA" id="ARBA00004651"/>
    </source>
</evidence>
<evidence type="ECO:0000256" key="5">
    <source>
        <dbReference type="ARBA" id="ARBA00023136"/>
    </source>
</evidence>
<evidence type="ECO:0000313" key="7">
    <source>
        <dbReference type="EMBL" id="WEK54819.1"/>
    </source>
</evidence>
<feature type="transmembrane region" description="Helical" evidence="6">
    <location>
        <begin position="12"/>
        <end position="40"/>
    </location>
</feature>
<dbReference type="InterPro" id="IPR010343">
    <property type="entry name" value="ArAE_1"/>
</dbReference>
<keyword evidence="3 6" id="KW-0812">Transmembrane</keyword>
<reference evidence="7" key="1">
    <citation type="submission" date="2023-03" db="EMBL/GenBank/DDBJ databases">
        <title>Andean soil-derived lignocellulolytic bacterial consortium as a source of novel taxa and putative plastic-active enzymes.</title>
        <authorList>
            <person name="Diaz-Garcia L."/>
            <person name="Chuvochina M."/>
            <person name="Feuerriegel G."/>
            <person name="Bunk B."/>
            <person name="Sproer C."/>
            <person name="Streit W.R."/>
            <person name="Rodriguez L.M."/>
            <person name="Overmann J."/>
            <person name="Jimenez D.J."/>
        </authorList>
    </citation>
    <scope>NUCLEOTIDE SEQUENCE</scope>
    <source>
        <strain evidence="7">MAG 2441</strain>
    </source>
</reference>
<feature type="transmembrane region" description="Helical" evidence="6">
    <location>
        <begin position="78"/>
        <end position="94"/>
    </location>
</feature>
<feature type="transmembrane region" description="Helical" evidence="6">
    <location>
        <begin position="126"/>
        <end position="144"/>
    </location>
</feature>
<evidence type="ECO:0000313" key="8">
    <source>
        <dbReference type="Proteomes" id="UP001178662"/>
    </source>
</evidence>
<comment type="subcellular location">
    <subcellularLocation>
        <location evidence="1">Cell membrane</location>
        <topology evidence="1">Multi-pass membrane protein</topology>
    </subcellularLocation>
</comment>
<organism evidence="7 8">
    <name type="scientific">Candidatus Cohnella colombiensis</name>
    <dbReference type="NCBI Taxonomy" id="3121368"/>
    <lineage>
        <taxon>Bacteria</taxon>
        <taxon>Bacillati</taxon>
        <taxon>Bacillota</taxon>
        <taxon>Bacilli</taxon>
        <taxon>Bacillales</taxon>
        <taxon>Paenibacillaceae</taxon>
        <taxon>Cohnella</taxon>
    </lineage>
</organism>